<dbReference type="GeneID" id="85227537"/>
<keyword evidence="1" id="KW-0479">Metal-binding</keyword>
<dbReference type="PANTHER" id="PTHR16047:SF7">
    <property type="entry name" value="E3 UBIQUITIN-PROTEIN LIGASE RFWD3"/>
    <property type="match status" value="1"/>
</dbReference>
<gene>
    <name evidence="5" type="ORF">MJAP1_003886</name>
</gene>
<dbReference type="PANTHER" id="PTHR16047">
    <property type="entry name" value="RFWD3 PROTEIN"/>
    <property type="match status" value="1"/>
</dbReference>
<evidence type="ECO:0000313" key="5">
    <source>
        <dbReference type="EMBL" id="WFD40895.1"/>
    </source>
</evidence>
<dbReference type="GO" id="GO:0016567">
    <property type="term" value="P:protein ubiquitination"/>
    <property type="evidence" value="ECO:0007669"/>
    <property type="project" value="InterPro"/>
</dbReference>
<dbReference type="EMBL" id="CP119965">
    <property type="protein sequence ID" value="WFD40895.1"/>
    <property type="molecule type" value="Genomic_DNA"/>
</dbReference>
<evidence type="ECO:0000256" key="2">
    <source>
        <dbReference type="SAM" id="Coils"/>
    </source>
</evidence>
<keyword evidence="1" id="KW-0862">Zinc</keyword>
<dbReference type="GO" id="GO:0008270">
    <property type="term" value="F:zinc ion binding"/>
    <property type="evidence" value="ECO:0007669"/>
    <property type="project" value="UniProtKB-KW"/>
</dbReference>
<dbReference type="SMART" id="SM00184">
    <property type="entry name" value="RING"/>
    <property type="match status" value="1"/>
</dbReference>
<dbReference type="InterPro" id="IPR013083">
    <property type="entry name" value="Znf_RING/FYVE/PHD"/>
</dbReference>
<feature type="coiled-coil region" evidence="2">
    <location>
        <begin position="170"/>
        <end position="207"/>
    </location>
</feature>
<evidence type="ECO:0000313" key="6">
    <source>
        <dbReference type="Proteomes" id="UP001217754"/>
    </source>
</evidence>
<evidence type="ECO:0000259" key="4">
    <source>
        <dbReference type="PROSITE" id="PS50089"/>
    </source>
</evidence>
<dbReference type="RefSeq" id="XP_060123792.1">
    <property type="nucleotide sequence ID" value="XM_060267809.1"/>
</dbReference>
<dbReference type="GO" id="GO:0004842">
    <property type="term" value="F:ubiquitin-protein transferase activity"/>
    <property type="evidence" value="ECO:0007669"/>
    <property type="project" value="InterPro"/>
</dbReference>
<protein>
    <recommendedName>
        <fullName evidence="4">RING-type domain-containing protein</fullName>
    </recommendedName>
</protein>
<dbReference type="Gene3D" id="3.30.40.10">
    <property type="entry name" value="Zinc/RING finger domain, C3HC4 (zinc finger)"/>
    <property type="match status" value="1"/>
</dbReference>
<accession>A0AAF0F4Y6</accession>
<dbReference type="GO" id="GO:0036297">
    <property type="term" value="P:interstrand cross-link repair"/>
    <property type="evidence" value="ECO:0007669"/>
    <property type="project" value="InterPro"/>
</dbReference>
<name>A0AAF0F4Y6_9BASI</name>
<dbReference type="AlphaFoldDB" id="A0AAF0F4Y6"/>
<proteinExistence type="predicted"/>
<feature type="compositionally biased region" description="Basic and acidic residues" evidence="3">
    <location>
        <begin position="320"/>
        <end position="334"/>
    </location>
</feature>
<organism evidence="5 6">
    <name type="scientific">Malassezia japonica</name>
    <dbReference type="NCBI Taxonomy" id="223818"/>
    <lineage>
        <taxon>Eukaryota</taxon>
        <taxon>Fungi</taxon>
        <taxon>Dikarya</taxon>
        <taxon>Basidiomycota</taxon>
        <taxon>Ustilaginomycotina</taxon>
        <taxon>Malasseziomycetes</taxon>
        <taxon>Malasseziales</taxon>
        <taxon>Malasseziaceae</taxon>
        <taxon>Malassezia</taxon>
    </lineage>
</organism>
<dbReference type="Proteomes" id="UP001217754">
    <property type="component" value="Chromosome 8"/>
</dbReference>
<dbReference type="InterPro" id="IPR037381">
    <property type="entry name" value="RFWD3"/>
</dbReference>
<sequence length="431" mass="47142">MACGICLEEYTAENRPAALPCGHVFHAPCVGDWIRSRAHGALQGGCPLCKKPAGTDEILALWPADAADFHQYVGAQHMGSVDGEQPVLDAACDLVAAMQTYAMAAHGLRAAPLGRVQHRVSEALRLGAIRDEDAVLALQNGMDALHDMVRHVEGISHTLAKAYTQTQQKAVALREEETVLRRAKDELKDEQNKIAAERHALRQKKKRAFQAAQALDERAATLDARESALEASQAQAQTRMQEAIANAKSASVDAVRRAALREEAAETKEAEAVARIRAAEEQASDAVQMLEAIRSRDQRMADQMRDLQKAVKRAQEKYRALREQNQRQDSERSAAEASYRRRIAQLEARSDAPDHSSSPPLVRRRSSSPSSDIALTPVTKKQALLEDLDDDAFPMPGGTLPTAPARKPLVPKNTPLPWSGSVVLGPRRRPT</sequence>
<keyword evidence="6" id="KW-1185">Reference proteome</keyword>
<dbReference type="InterPro" id="IPR001841">
    <property type="entry name" value="Znf_RING"/>
</dbReference>
<evidence type="ECO:0000256" key="1">
    <source>
        <dbReference type="PROSITE-ProRule" id="PRU00175"/>
    </source>
</evidence>
<keyword evidence="2" id="KW-0175">Coiled coil</keyword>
<dbReference type="Pfam" id="PF13639">
    <property type="entry name" value="zf-RING_2"/>
    <property type="match status" value="1"/>
</dbReference>
<feature type="compositionally biased region" description="Low complexity" evidence="3">
    <location>
        <begin position="356"/>
        <end position="371"/>
    </location>
</feature>
<feature type="domain" description="RING-type" evidence="4">
    <location>
        <begin position="3"/>
        <end position="50"/>
    </location>
</feature>
<keyword evidence="1" id="KW-0863">Zinc-finger</keyword>
<dbReference type="SUPFAM" id="SSF57850">
    <property type="entry name" value="RING/U-box"/>
    <property type="match status" value="1"/>
</dbReference>
<reference evidence="5" key="1">
    <citation type="submission" date="2023-03" db="EMBL/GenBank/DDBJ databases">
        <title>Mating type loci evolution in Malassezia.</title>
        <authorList>
            <person name="Coelho M.A."/>
        </authorList>
    </citation>
    <scope>NUCLEOTIDE SEQUENCE</scope>
    <source>
        <strain evidence="5">CBS 9431</strain>
    </source>
</reference>
<evidence type="ECO:0000256" key="3">
    <source>
        <dbReference type="SAM" id="MobiDB-lite"/>
    </source>
</evidence>
<feature type="region of interest" description="Disordered" evidence="3">
    <location>
        <begin position="320"/>
        <end position="431"/>
    </location>
</feature>
<dbReference type="GO" id="GO:0005634">
    <property type="term" value="C:nucleus"/>
    <property type="evidence" value="ECO:0007669"/>
    <property type="project" value="InterPro"/>
</dbReference>
<dbReference type="PROSITE" id="PS50089">
    <property type="entry name" value="ZF_RING_2"/>
    <property type="match status" value="1"/>
</dbReference>